<comment type="subcellular location">
    <subcellularLocation>
        <location evidence="2">Cell membrane</location>
        <topology evidence="2">Multi-pass membrane protein</topology>
    </subcellularLocation>
</comment>
<feature type="domain" description="Histidine kinase" evidence="15">
    <location>
        <begin position="337"/>
        <end position="557"/>
    </location>
</feature>
<dbReference type="EMBL" id="FLUQ01000003">
    <property type="protein sequence ID" value="SBW07682.1"/>
    <property type="molecule type" value="Genomic_DNA"/>
</dbReference>
<dbReference type="PROSITE" id="PS51257">
    <property type="entry name" value="PROKAR_LIPOPROTEIN"/>
    <property type="match status" value="1"/>
</dbReference>
<dbReference type="Gene3D" id="1.20.120.160">
    <property type="entry name" value="HPT domain"/>
    <property type="match status" value="1"/>
</dbReference>
<dbReference type="SMART" id="SM00448">
    <property type="entry name" value="REC"/>
    <property type="match status" value="1"/>
</dbReference>
<evidence type="ECO:0000256" key="10">
    <source>
        <dbReference type="ARBA" id="ARBA00023012"/>
    </source>
</evidence>
<dbReference type="CDD" id="cd00082">
    <property type="entry name" value="HisKA"/>
    <property type="match status" value="1"/>
</dbReference>
<evidence type="ECO:0000256" key="13">
    <source>
        <dbReference type="SAM" id="MobiDB-lite"/>
    </source>
</evidence>
<dbReference type="InterPro" id="IPR005467">
    <property type="entry name" value="His_kinase_dom"/>
</dbReference>
<comment type="catalytic activity">
    <reaction evidence="1">
        <text>ATP + protein L-histidine = ADP + protein N-phospho-L-histidine.</text>
        <dbReference type="EC" id="2.7.13.3"/>
    </reaction>
</comment>
<dbReference type="PRINTS" id="PR00344">
    <property type="entry name" value="BCTRLSENSOR"/>
</dbReference>
<evidence type="ECO:0000256" key="6">
    <source>
        <dbReference type="ARBA" id="ARBA00022692"/>
    </source>
</evidence>
<evidence type="ECO:0000256" key="1">
    <source>
        <dbReference type="ARBA" id="ARBA00000085"/>
    </source>
</evidence>
<dbReference type="Gene3D" id="1.10.287.130">
    <property type="match status" value="1"/>
</dbReference>
<dbReference type="SMART" id="SM00388">
    <property type="entry name" value="HisKA"/>
    <property type="match status" value="1"/>
</dbReference>
<keyword evidence="6 14" id="KW-0812">Transmembrane</keyword>
<dbReference type="PANTHER" id="PTHR45339">
    <property type="entry name" value="HYBRID SIGNAL TRANSDUCTION HISTIDINE KINASE J"/>
    <property type="match status" value="1"/>
</dbReference>
<feature type="modified residue" description="4-aspartylphosphate" evidence="12">
    <location>
        <position position="647"/>
    </location>
</feature>
<keyword evidence="9 14" id="KW-1133">Transmembrane helix</keyword>
<feature type="compositionally biased region" description="Basic and acidic residues" evidence="13">
    <location>
        <begin position="724"/>
        <end position="749"/>
    </location>
</feature>
<evidence type="ECO:0000256" key="9">
    <source>
        <dbReference type="ARBA" id="ARBA00022989"/>
    </source>
</evidence>
<dbReference type="InterPro" id="IPR004358">
    <property type="entry name" value="Sig_transdc_His_kin-like_C"/>
</dbReference>
<dbReference type="Pfam" id="PF00512">
    <property type="entry name" value="HisKA"/>
    <property type="match status" value="1"/>
</dbReference>
<dbReference type="InterPro" id="IPR036890">
    <property type="entry name" value="HATPase_C_sf"/>
</dbReference>
<keyword evidence="5 12" id="KW-0597">Phosphoprotein</keyword>
<dbReference type="Pfam" id="PF01627">
    <property type="entry name" value="Hpt"/>
    <property type="match status" value="1"/>
</dbReference>
<dbReference type="InterPro" id="IPR008207">
    <property type="entry name" value="Sig_transdc_His_kin_Hpt_dom"/>
</dbReference>
<keyword evidence="10" id="KW-0902">Two-component regulatory system</keyword>
<dbReference type="Gene3D" id="3.30.450.20">
    <property type="entry name" value="PAS domain"/>
    <property type="match status" value="1"/>
</dbReference>
<gene>
    <name evidence="17" type="ORF">KL86DPRO_30099</name>
</gene>
<dbReference type="SUPFAM" id="SSF55874">
    <property type="entry name" value="ATPase domain of HSP90 chaperone/DNA topoisomerase II/histidine kinase"/>
    <property type="match status" value="1"/>
</dbReference>
<name>A0A212K7Q6_9DELT</name>
<dbReference type="GO" id="GO:0005524">
    <property type="term" value="F:ATP binding"/>
    <property type="evidence" value="ECO:0007669"/>
    <property type="project" value="UniProtKB-KW"/>
</dbReference>
<dbReference type="PANTHER" id="PTHR45339:SF1">
    <property type="entry name" value="HYBRID SIGNAL TRANSDUCTION HISTIDINE KINASE J"/>
    <property type="match status" value="1"/>
</dbReference>
<dbReference type="InterPro" id="IPR036097">
    <property type="entry name" value="HisK_dim/P_sf"/>
</dbReference>
<dbReference type="CDD" id="cd17546">
    <property type="entry name" value="REC_hyHK_CKI1_RcsC-like"/>
    <property type="match status" value="1"/>
</dbReference>
<dbReference type="GO" id="GO:0000155">
    <property type="term" value="F:phosphorelay sensor kinase activity"/>
    <property type="evidence" value="ECO:0007669"/>
    <property type="project" value="InterPro"/>
</dbReference>
<evidence type="ECO:0000259" key="15">
    <source>
        <dbReference type="PROSITE" id="PS50109"/>
    </source>
</evidence>
<dbReference type="PROSITE" id="PS50110">
    <property type="entry name" value="RESPONSE_REGULATORY"/>
    <property type="match status" value="1"/>
</dbReference>
<evidence type="ECO:0000259" key="16">
    <source>
        <dbReference type="PROSITE" id="PS50110"/>
    </source>
</evidence>
<dbReference type="InterPro" id="IPR036641">
    <property type="entry name" value="HPT_dom_sf"/>
</dbReference>
<evidence type="ECO:0000256" key="14">
    <source>
        <dbReference type="SAM" id="Phobius"/>
    </source>
</evidence>
<dbReference type="Pfam" id="PF02743">
    <property type="entry name" value="dCache_1"/>
    <property type="match status" value="1"/>
</dbReference>
<evidence type="ECO:0000256" key="12">
    <source>
        <dbReference type="PROSITE-ProRule" id="PRU00169"/>
    </source>
</evidence>
<evidence type="ECO:0000256" key="5">
    <source>
        <dbReference type="ARBA" id="ARBA00022553"/>
    </source>
</evidence>
<dbReference type="Gene3D" id="3.30.565.10">
    <property type="entry name" value="Histidine kinase-like ATPase, C-terminal domain"/>
    <property type="match status" value="1"/>
</dbReference>
<dbReference type="EC" id="2.7.13.3" evidence="3"/>
<reference evidence="17" key="1">
    <citation type="submission" date="2016-04" db="EMBL/GenBank/DDBJ databases">
        <authorList>
            <person name="Evans L.H."/>
            <person name="Alamgir A."/>
            <person name="Owens N."/>
            <person name="Weber N.D."/>
            <person name="Virtaneva K."/>
            <person name="Barbian K."/>
            <person name="Babar A."/>
            <person name="Rosenke K."/>
        </authorList>
    </citation>
    <scope>NUCLEOTIDE SEQUENCE</scope>
    <source>
        <strain evidence="17">86</strain>
    </source>
</reference>
<feature type="transmembrane region" description="Helical" evidence="14">
    <location>
        <begin position="292"/>
        <end position="315"/>
    </location>
</feature>
<dbReference type="SMART" id="SM00387">
    <property type="entry name" value="HATPase_c"/>
    <property type="match status" value="1"/>
</dbReference>
<evidence type="ECO:0000313" key="17">
    <source>
        <dbReference type="EMBL" id="SBW07682.1"/>
    </source>
</evidence>
<evidence type="ECO:0000256" key="3">
    <source>
        <dbReference type="ARBA" id="ARBA00012438"/>
    </source>
</evidence>
<sequence length="954" mass="107273">MNHRPNWELVFKANYKQLLFVCAAFFLMVLIGCLSVSFVIQRETQTSVTVALSESEKTIQSYLREPRIAFNAIYMTVQDMLDRGESQSEIRAYLVRTTQSMYGQKEGVLGFTGVYGFIRDEFLDGNNQALGKDFIPQQRPWYQLAIRTKQAEYTAPYRDMNADNTGGSVISLAQEIHGKWGDYYGVLSLDIDLSWVITYAKSLQLREDGYGMIVNQYHYIIAHPNENVNNLQLKDLGEDYAAISDALRRNETVTAKRVRDFDGTSAIVFFRELYNGWYIGVVMPTRSYYADLYRTASILIALGISLTLFLSYLLLRLSAAKMQSDEENQSKSSFLAVMSHEIRTPLNAIIGLSEIQMRKDLPEATHNDLVKIYNSGASLLGIINDILDFSKIGAGGFELVPENYELPSMINDVVQLHLVRIGARPVTFILELDDTLPVSLLGDELRVKQILNNLLSNAFKYTRKGTVTLDIRWEQRENAAWITFRVIDTGIGIKKEDLGKLFKEYSQVDTRTNRTLVGTGLGLTITKTLAERMGGSIEVASEYGEGSVFTVTIRQEIIDPTPIGKDTAGKLKRFRFAEDRRARHGSLDCVYMPYARVLVVDDIPTNLDVTKGLLLPYAMKIDCVQSGQAAVERIRTEKVRYDAVFMDHMMPDMDGVEATRIIRQELGTDYARNIPIIALTANALVGNEEMLLSKGFNAFISKPIDTLRLDAILKEWICDRQPEETLHQAEQAKEEQARAEPGTNRDRARSGPGGALTGKRASGIDLQTLAQYYDSEDTCLYILRSYVKHTPALLEKLRAIPEGNLADYAITVHGLKGSSWNIGANEVGNLAEMLEHAAKKGDRKMVAANNGKLLAFTETLLAELQALLDGIDAGAGEKHRRETLDTDMLAAMLEANKRFDAMSMERTMTELEQMTYADQADTELILWLRDQLDNLEYGALRERLEAELARRGRS</sequence>
<dbReference type="SUPFAM" id="SSF47226">
    <property type="entry name" value="Histidine-containing phosphotransfer domain, HPT domain"/>
    <property type="match status" value="1"/>
</dbReference>
<dbReference type="InterPro" id="IPR003594">
    <property type="entry name" value="HATPase_dom"/>
</dbReference>
<protein>
    <recommendedName>
        <fullName evidence="3">histidine kinase</fullName>
        <ecNumber evidence="3">2.7.13.3</ecNumber>
    </recommendedName>
</protein>
<dbReference type="AlphaFoldDB" id="A0A212K7Q6"/>
<keyword evidence="17" id="KW-0808">Transferase</keyword>
<dbReference type="Pfam" id="PF02518">
    <property type="entry name" value="HATPase_c"/>
    <property type="match status" value="1"/>
</dbReference>
<evidence type="ECO:0000256" key="7">
    <source>
        <dbReference type="ARBA" id="ARBA00022741"/>
    </source>
</evidence>
<dbReference type="FunFam" id="3.30.565.10:FF:000010">
    <property type="entry name" value="Sensor histidine kinase RcsC"/>
    <property type="match status" value="1"/>
</dbReference>
<dbReference type="CDD" id="cd12912">
    <property type="entry name" value="PDC2_MCP_like"/>
    <property type="match status" value="1"/>
</dbReference>
<dbReference type="GO" id="GO:0005886">
    <property type="term" value="C:plasma membrane"/>
    <property type="evidence" value="ECO:0007669"/>
    <property type="project" value="UniProtKB-SubCell"/>
</dbReference>
<evidence type="ECO:0000256" key="11">
    <source>
        <dbReference type="ARBA" id="ARBA00023136"/>
    </source>
</evidence>
<feature type="transmembrane region" description="Helical" evidence="14">
    <location>
        <begin position="18"/>
        <end position="40"/>
    </location>
</feature>
<feature type="region of interest" description="Disordered" evidence="13">
    <location>
        <begin position="724"/>
        <end position="759"/>
    </location>
</feature>
<dbReference type="InterPro" id="IPR001789">
    <property type="entry name" value="Sig_transdc_resp-reg_receiver"/>
</dbReference>
<dbReference type="SUPFAM" id="SSF47384">
    <property type="entry name" value="Homodimeric domain of signal transducing histidine kinase"/>
    <property type="match status" value="1"/>
</dbReference>
<evidence type="ECO:0000256" key="8">
    <source>
        <dbReference type="ARBA" id="ARBA00022840"/>
    </source>
</evidence>
<dbReference type="Pfam" id="PF00072">
    <property type="entry name" value="Response_reg"/>
    <property type="match status" value="1"/>
</dbReference>
<evidence type="ECO:0000256" key="4">
    <source>
        <dbReference type="ARBA" id="ARBA00022475"/>
    </source>
</evidence>
<keyword evidence="7" id="KW-0547">Nucleotide-binding</keyword>
<keyword evidence="17" id="KW-0418">Kinase</keyword>
<evidence type="ECO:0000256" key="2">
    <source>
        <dbReference type="ARBA" id="ARBA00004651"/>
    </source>
</evidence>
<proteinExistence type="predicted"/>
<keyword evidence="4" id="KW-1003">Cell membrane</keyword>
<dbReference type="SUPFAM" id="SSF52172">
    <property type="entry name" value="CheY-like"/>
    <property type="match status" value="1"/>
</dbReference>
<organism evidence="17">
    <name type="scientific">uncultured delta proteobacterium</name>
    <dbReference type="NCBI Taxonomy" id="34034"/>
    <lineage>
        <taxon>Bacteria</taxon>
        <taxon>Deltaproteobacteria</taxon>
        <taxon>environmental samples</taxon>
    </lineage>
</organism>
<dbReference type="CDD" id="cd16922">
    <property type="entry name" value="HATPase_EvgS-ArcB-TorS-like"/>
    <property type="match status" value="1"/>
</dbReference>
<dbReference type="InterPro" id="IPR003661">
    <property type="entry name" value="HisK_dim/P_dom"/>
</dbReference>
<keyword evidence="8" id="KW-0067">ATP-binding</keyword>
<dbReference type="InterPro" id="IPR033479">
    <property type="entry name" value="dCache_1"/>
</dbReference>
<feature type="domain" description="Response regulatory" evidence="16">
    <location>
        <begin position="596"/>
        <end position="717"/>
    </location>
</feature>
<accession>A0A212K7Q6</accession>
<dbReference type="InterPro" id="IPR011006">
    <property type="entry name" value="CheY-like_superfamily"/>
</dbReference>
<keyword evidence="11 14" id="KW-0472">Membrane</keyword>
<dbReference type="Gene3D" id="3.40.50.2300">
    <property type="match status" value="1"/>
</dbReference>
<dbReference type="PROSITE" id="PS50109">
    <property type="entry name" value="HIS_KIN"/>
    <property type="match status" value="1"/>
</dbReference>